<comment type="similarity">
    <text evidence="1 8">Belongs to the tannase family.</text>
</comment>
<name>M3A0P8_PSEFD</name>
<dbReference type="PANTHER" id="PTHR33938:SF8">
    <property type="entry name" value="CARBOXYLIC ESTER HYDROLASE"/>
    <property type="match status" value="1"/>
</dbReference>
<keyword evidence="2" id="KW-0719">Serine esterase</keyword>
<dbReference type="HOGENOM" id="CLU_014819_3_2_1"/>
<dbReference type="eggNOG" id="ENOG502SH94">
    <property type="taxonomic scope" value="Eukaryota"/>
</dbReference>
<reference evidence="9 10" key="1">
    <citation type="journal article" date="2012" name="PLoS Pathog.">
        <title>Diverse lifestyles and strategies of plant pathogenesis encoded in the genomes of eighteen Dothideomycetes fungi.</title>
        <authorList>
            <person name="Ohm R.A."/>
            <person name="Feau N."/>
            <person name="Henrissat B."/>
            <person name="Schoch C.L."/>
            <person name="Horwitz B.A."/>
            <person name="Barry K.W."/>
            <person name="Condon B.J."/>
            <person name="Copeland A.C."/>
            <person name="Dhillon B."/>
            <person name="Glaser F."/>
            <person name="Hesse C.N."/>
            <person name="Kosti I."/>
            <person name="LaButti K."/>
            <person name="Lindquist E.A."/>
            <person name="Lucas S."/>
            <person name="Salamov A.A."/>
            <person name="Bradshaw R.E."/>
            <person name="Ciuffetti L."/>
            <person name="Hamelin R.C."/>
            <person name="Kema G.H.J."/>
            <person name="Lawrence C."/>
            <person name="Scott J.A."/>
            <person name="Spatafora J.W."/>
            <person name="Turgeon B.G."/>
            <person name="de Wit P.J.G.M."/>
            <person name="Zhong S."/>
            <person name="Goodwin S.B."/>
            <person name="Grigoriev I.V."/>
        </authorList>
    </citation>
    <scope>NUCLEOTIDE SEQUENCE [LARGE SCALE GENOMIC DNA]</scope>
    <source>
        <strain evidence="9 10">CIRAD86</strain>
    </source>
</reference>
<dbReference type="GO" id="GO:0046872">
    <property type="term" value="F:metal ion binding"/>
    <property type="evidence" value="ECO:0007669"/>
    <property type="project" value="UniProtKB-KW"/>
</dbReference>
<protein>
    <recommendedName>
        <fullName evidence="8">Carboxylic ester hydrolase</fullName>
        <ecNumber evidence="8">3.1.1.-</ecNumber>
    </recommendedName>
</protein>
<evidence type="ECO:0000256" key="3">
    <source>
        <dbReference type="ARBA" id="ARBA00022723"/>
    </source>
</evidence>
<dbReference type="GeneID" id="19339452"/>
<dbReference type="RefSeq" id="XP_007924243.1">
    <property type="nucleotide sequence ID" value="XM_007926052.1"/>
</dbReference>
<keyword evidence="3" id="KW-0479">Metal-binding</keyword>
<evidence type="ECO:0000256" key="2">
    <source>
        <dbReference type="ARBA" id="ARBA00022487"/>
    </source>
</evidence>
<dbReference type="EC" id="3.1.1.-" evidence="8"/>
<evidence type="ECO:0000256" key="7">
    <source>
        <dbReference type="ARBA" id="ARBA00023157"/>
    </source>
</evidence>
<keyword evidence="10" id="KW-1185">Reference proteome</keyword>
<keyword evidence="6" id="KW-0106">Calcium</keyword>
<proteinExistence type="inferred from homology"/>
<gene>
    <name evidence="9" type="ORF">MYCFIDRAFT_42031</name>
</gene>
<dbReference type="PANTHER" id="PTHR33938">
    <property type="entry name" value="FERULOYL ESTERASE B-RELATED"/>
    <property type="match status" value="1"/>
</dbReference>
<dbReference type="Gene3D" id="3.40.50.1820">
    <property type="entry name" value="alpha/beta hydrolase"/>
    <property type="match status" value="1"/>
</dbReference>
<dbReference type="GO" id="GO:0030600">
    <property type="term" value="F:feruloyl esterase activity"/>
    <property type="evidence" value="ECO:0007669"/>
    <property type="project" value="UniProtKB-ARBA"/>
</dbReference>
<dbReference type="EMBL" id="KB446557">
    <property type="protein sequence ID" value="EME84719.1"/>
    <property type="molecule type" value="Genomic_DNA"/>
</dbReference>
<dbReference type="VEuPathDB" id="FungiDB:MYCFIDRAFT_42031"/>
<keyword evidence="7" id="KW-1015">Disulfide bond</keyword>
<organism evidence="9 10">
    <name type="scientific">Pseudocercospora fijiensis (strain CIRAD86)</name>
    <name type="common">Black leaf streak disease fungus</name>
    <name type="synonym">Mycosphaerella fijiensis</name>
    <dbReference type="NCBI Taxonomy" id="383855"/>
    <lineage>
        <taxon>Eukaryota</taxon>
        <taxon>Fungi</taxon>
        <taxon>Dikarya</taxon>
        <taxon>Ascomycota</taxon>
        <taxon>Pezizomycotina</taxon>
        <taxon>Dothideomycetes</taxon>
        <taxon>Dothideomycetidae</taxon>
        <taxon>Mycosphaerellales</taxon>
        <taxon>Mycosphaerellaceae</taxon>
        <taxon>Pseudocercospora</taxon>
    </lineage>
</organism>
<dbReference type="Pfam" id="PF07519">
    <property type="entry name" value="Tannase"/>
    <property type="match status" value="1"/>
</dbReference>
<dbReference type="SUPFAM" id="SSF53474">
    <property type="entry name" value="alpha/beta-Hydrolases"/>
    <property type="match status" value="1"/>
</dbReference>
<sequence>MRLTGPSAAVLTASNLLDASPSSHCSSRQLSDLDVFGAKILAVDASPLQNYTAATDAGTWSGLDICNVTVTYTHPGRNDTVHVDVWLPLGDWNGRFQGAGGGGWRMGPSIDKLASAVSQGFSVARTDGGHDLNTRSDPEWWALDSPGNVDLSLLQNFASLALNDLANIGKQITANFYGTPAKKSYWNGCSTGGRQGIMLAQRYPDAFDGVLAIAPAINWAHFLVAMYWPQQVMNQLGYYPPPCVLEAINQFAIEACDTLDGVADGIISDPRVCDFDATTAVGKSVSCNGTQVSISKEVAIIANATWSGARDPSGRYNWYGLAKGTPFYNASATDGLVGTDCTDSSASSCSGAPSSYSRDWIKYFIYKDPNFSVENMTDAEFFATMHKSVQEYESVISASDPDLSSFKKRGGKMITWHGLSDQLIFPGGTVEYYEKVRKLDPAVKDFYRFFEAPGVEHCSGGIGPLPSGALSDLIRWVEEEEVPETLLAVDQNGAEMRRRLCLWPKKQEYVGGDPDQEESFTCV</sequence>
<dbReference type="STRING" id="383855.M3A0P8"/>
<dbReference type="Proteomes" id="UP000016932">
    <property type="component" value="Unassembled WGS sequence"/>
</dbReference>
<keyword evidence="4" id="KW-0732">Signal</keyword>
<evidence type="ECO:0000256" key="4">
    <source>
        <dbReference type="ARBA" id="ARBA00022729"/>
    </source>
</evidence>
<evidence type="ECO:0000256" key="6">
    <source>
        <dbReference type="ARBA" id="ARBA00022837"/>
    </source>
</evidence>
<evidence type="ECO:0000313" key="10">
    <source>
        <dbReference type="Proteomes" id="UP000016932"/>
    </source>
</evidence>
<dbReference type="InterPro" id="IPR011118">
    <property type="entry name" value="Tannase/feruloyl_esterase"/>
</dbReference>
<evidence type="ECO:0000256" key="1">
    <source>
        <dbReference type="ARBA" id="ARBA00006249"/>
    </source>
</evidence>
<dbReference type="AlphaFoldDB" id="M3A0P8"/>
<evidence type="ECO:0000313" key="9">
    <source>
        <dbReference type="EMBL" id="EME84719.1"/>
    </source>
</evidence>
<keyword evidence="5 8" id="KW-0378">Hydrolase</keyword>
<dbReference type="OrthoDB" id="3039123at2759"/>
<evidence type="ECO:0000256" key="8">
    <source>
        <dbReference type="RuleBase" id="RU361238"/>
    </source>
</evidence>
<dbReference type="KEGG" id="pfj:MYCFIDRAFT_42031"/>
<dbReference type="InterPro" id="IPR029058">
    <property type="entry name" value="AB_hydrolase_fold"/>
</dbReference>
<evidence type="ECO:0000256" key="5">
    <source>
        <dbReference type="ARBA" id="ARBA00022801"/>
    </source>
</evidence>
<accession>M3A0P8</accession>